<organism evidence="2 3">
    <name type="scientific">Paramuricea clavata</name>
    <name type="common">Red gorgonian</name>
    <name type="synonym">Violescent sea-whip</name>
    <dbReference type="NCBI Taxonomy" id="317549"/>
    <lineage>
        <taxon>Eukaryota</taxon>
        <taxon>Metazoa</taxon>
        <taxon>Cnidaria</taxon>
        <taxon>Anthozoa</taxon>
        <taxon>Octocorallia</taxon>
        <taxon>Malacalcyonacea</taxon>
        <taxon>Plexauridae</taxon>
        <taxon>Paramuricea</taxon>
    </lineage>
</organism>
<protein>
    <recommendedName>
        <fullName evidence="1">Endonuclease/exonuclease/phosphatase domain-containing protein</fullName>
    </recommendedName>
</protein>
<accession>A0A7D9DW79</accession>
<dbReference type="EMBL" id="CACRXK020002564">
    <property type="protein sequence ID" value="CAB3994909.1"/>
    <property type="molecule type" value="Genomic_DNA"/>
</dbReference>
<comment type="caution">
    <text evidence="2">The sequence shown here is derived from an EMBL/GenBank/DDBJ whole genome shotgun (WGS) entry which is preliminary data.</text>
</comment>
<dbReference type="OrthoDB" id="5990125at2759"/>
<evidence type="ECO:0000259" key="1">
    <source>
        <dbReference type="Pfam" id="PF03372"/>
    </source>
</evidence>
<dbReference type="Pfam" id="PF03372">
    <property type="entry name" value="Exo_endo_phos"/>
    <property type="match status" value="1"/>
</dbReference>
<dbReference type="GO" id="GO:0003824">
    <property type="term" value="F:catalytic activity"/>
    <property type="evidence" value="ECO:0007669"/>
    <property type="project" value="InterPro"/>
</dbReference>
<dbReference type="Gene3D" id="3.60.10.10">
    <property type="entry name" value="Endonuclease/exonuclease/phosphatase"/>
    <property type="match status" value="1"/>
</dbReference>
<reference evidence="2" key="1">
    <citation type="submission" date="2020-04" db="EMBL/GenBank/DDBJ databases">
        <authorList>
            <person name="Alioto T."/>
            <person name="Alioto T."/>
            <person name="Gomez Garrido J."/>
        </authorList>
    </citation>
    <scope>NUCLEOTIDE SEQUENCE</scope>
    <source>
        <strain evidence="2">A484AB</strain>
    </source>
</reference>
<evidence type="ECO:0000313" key="3">
    <source>
        <dbReference type="Proteomes" id="UP001152795"/>
    </source>
</evidence>
<evidence type="ECO:0000313" key="2">
    <source>
        <dbReference type="EMBL" id="CAB3994909.1"/>
    </source>
</evidence>
<sequence length="602" mass="68477">MCLVVSFWLSTRSKPDVNIIVNATGKGILISPELAILPDKLCFIWASTRDKKLRKFALPDKHRYGLEFHISRKCSHVVLLIFLAGDIATNPGPTTGSRETDNSKTSLGLKVLYLNARSLKAFVHPIGDKSVKVCKISLLQQLAYGGNYDVVCVCETWLNNLILSSEILPNYGSIFRCDRADRIGGGVLVAVKTGIQVTRRHDLEPDNTELVVTELMKSNNKPIILYTFYRPPDSKPDVLQQLNYSIQNNPESSRIVLIGDFNLPSVKWSSDQKTPINIGGPAENEIFSDLVDDNFLLQYILGPTHTAGNKLDLLMCISPEIVGDVSVLHPETCGFPTDHYIVEFDVKLKFKRAKPIKRRVFDYGKGNFDELRNFLTRYPINVTPTDSINDDWEQWKDTFLTTVRRYIPMRTVKDKNSPPWIDKEVRQLIRKKYKVLKQYRRNKSADRKRKLRSVTQQIKYLIRSKHRGYLAKIGSSFCDNPKLFWSSINQLFTTGQTPRTESKENMLEITIDVDEVAQFLRALDTSKACGPDGIPARLLQVCALEIAPSIYDTKLYKSITSVGDCESLQQALTDLDCWSRDNNLNFNQSKCKVLTITRKKNR</sequence>
<dbReference type="PANTHER" id="PTHR33395:SF22">
    <property type="entry name" value="REVERSE TRANSCRIPTASE DOMAIN-CONTAINING PROTEIN"/>
    <property type="match status" value="1"/>
</dbReference>
<dbReference type="Proteomes" id="UP001152795">
    <property type="component" value="Unassembled WGS sequence"/>
</dbReference>
<gene>
    <name evidence="2" type="ORF">PACLA_8A018860</name>
</gene>
<dbReference type="InterPro" id="IPR036691">
    <property type="entry name" value="Endo/exonu/phosph_ase_sf"/>
</dbReference>
<dbReference type="AlphaFoldDB" id="A0A7D9DW79"/>
<keyword evidence="3" id="KW-1185">Reference proteome</keyword>
<dbReference type="SUPFAM" id="SSF56219">
    <property type="entry name" value="DNase I-like"/>
    <property type="match status" value="1"/>
</dbReference>
<dbReference type="PANTHER" id="PTHR33395">
    <property type="entry name" value="TRANSCRIPTASE, PUTATIVE-RELATED-RELATED"/>
    <property type="match status" value="1"/>
</dbReference>
<proteinExistence type="predicted"/>
<dbReference type="GO" id="GO:0031012">
    <property type="term" value="C:extracellular matrix"/>
    <property type="evidence" value="ECO:0007669"/>
    <property type="project" value="TreeGrafter"/>
</dbReference>
<feature type="domain" description="Endonuclease/exonuclease/phosphatase" evidence="1">
    <location>
        <begin position="139"/>
        <end position="277"/>
    </location>
</feature>
<dbReference type="InterPro" id="IPR005135">
    <property type="entry name" value="Endo/exonuclease/phosphatase"/>
</dbReference>
<name>A0A7D9DW79_PARCT</name>